<reference evidence="1 2" key="1">
    <citation type="submission" date="2016-11" db="EMBL/GenBank/DDBJ databases">
        <authorList>
            <person name="Jaros S."/>
            <person name="Januszkiewicz K."/>
            <person name="Wedrychowicz H."/>
        </authorList>
    </citation>
    <scope>NUCLEOTIDE SEQUENCE [LARGE SCALE GENOMIC DNA]</scope>
    <source>
        <strain evidence="1">NVI 5450</strain>
    </source>
</reference>
<dbReference type="EMBL" id="FPLD01000025">
    <property type="protein sequence ID" value="SGY87547.1"/>
    <property type="molecule type" value="Genomic_DNA"/>
</dbReference>
<dbReference type="InterPro" id="IPR009679">
    <property type="entry name" value="Phage_186_CII-like"/>
</dbReference>
<evidence type="ECO:0000313" key="1">
    <source>
        <dbReference type="EMBL" id="SGY87547.1"/>
    </source>
</evidence>
<protein>
    <submittedName>
        <fullName evidence="1">Possible phage regulatory protein (CII)</fullName>
    </submittedName>
</protein>
<name>A0A1K9YWR0_9GAMM</name>
<accession>A0A1K9YWR0</accession>
<dbReference type="Pfam" id="PF06892">
    <property type="entry name" value="Phage_CP76"/>
    <property type="match status" value="1"/>
</dbReference>
<organism evidence="1 2">
    <name type="scientific">Moritella viscosa</name>
    <dbReference type="NCBI Taxonomy" id="80854"/>
    <lineage>
        <taxon>Bacteria</taxon>
        <taxon>Pseudomonadati</taxon>
        <taxon>Pseudomonadota</taxon>
        <taxon>Gammaproteobacteria</taxon>
        <taxon>Alteromonadales</taxon>
        <taxon>Moritellaceae</taxon>
        <taxon>Moritella</taxon>
    </lineage>
</organism>
<dbReference type="Proteomes" id="UP000183794">
    <property type="component" value="Unassembled WGS sequence"/>
</dbReference>
<evidence type="ECO:0000313" key="2">
    <source>
        <dbReference type="Proteomes" id="UP000183794"/>
    </source>
</evidence>
<gene>
    <name evidence="1" type="ORF">NVI5450_0772</name>
</gene>
<dbReference type="GO" id="GO:0003677">
    <property type="term" value="F:DNA binding"/>
    <property type="evidence" value="ECO:0007669"/>
    <property type="project" value="InterPro"/>
</dbReference>
<sequence>MYDINNSKQTVIDAACIRFAGIENVESIASECGMRGQILRNKLNPNQPHQLTVNELIKITKATDNHDIINSAILEVGLTAVRLPKQGESKPLTLSAMSVTSHTGEINRHILEAESDRRLTRHKKDAIVRKAQDAVRELVFLMSDVENRCGGAGPFVSMCADAVMNGMPIPGM</sequence>
<proteinExistence type="predicted"/>
<dbReference type="AlphaFoldDB" id="A0A1K9YWR0"/>
<dbReference type="OrthoDB" id="6418490at2"/>
<dbReference type="RefSeq" id="WP_075517983.1">
    <property type="nucleotide sequence ID" value="NZ_FPLD01000025.1"/>
</dbReference>